<keyword evidence="2" id="KW-1185">Reference proteome</keyword>
<gene>
    <name evidence="1" type="ORF">LITE_LOCUS23578</name>
</gene>
<protein>
    <submittedName>
        <fullName evidence="1">Uncharacterized protein</fullName>
    </submittedName>
</protein>
<reference evidence="1" key="1">
    <citation type="submission" date="2022-08" db="EMBL/GenBank/DDBJ databases">
        <authorList>
            <person name="Gutierrez-Valencia J."/>
        </authorList>
    </citation>
    <scope>NUCLEOTIDE SEQUENCE</scope>
</reference>
<accession>A0AAV0LEP8</accession>
<sequence>MISPNTIHFQLPATWFCKSNPWIFPFLNLSTNLANSFQHSLHCYIECIFKVLQFRSWIPINHLWDQLYYFLSHGRYFCRWDLKQPLSDADSRFSYHLFWYVNRIR</sequence>
<dbReference type="AlphaFoldDB" id="A0AAV0LEP8"/>
<organism evidence="1 2">
    <name type="scientific">Linum tenue</name>
    <dbReference type="NCBI Taxonomy" id="586396"/>
    <lineage>
        <taxon>Eukaryota</taxon>
        <taxon>Viridiplantae</taxon>
        <taxon>Streptophyta</taxon>
        <taxon>Embryophyta</taxon>
        <taxon>Tracheophyta</taxon>
        <taxon>Spermatophyta</taxon>
        <taxon>Magnoliopsida</taxon>
        <taxon>eudicotyledons</taxon>
        <taxon>Gunneridae</taxon>
        <taxon>Pentapetalae</taxon>
        <taxon>rosids</taxon>
        <taxon>fabids</taxon>
        <taxon>Malpighiales</taxon>
        <taxon>Linaceae</taxon>
        <taxon>Linum</taxon>
    </lineage>
</organism>
<name>A0AAV0LEP8_9ROSI</name>
<evidence type="ECO:0000313" key="2">
    <source>
        <dbReference type="Proteomes" id="UP001154282"/>
    </source>
</evidence>
<proteinExistence type="predicted"/>
<dbReference type="Proteomes" id="UP001154282">
    <property type="component" value="Unassembled WGS sequence"/>
</dbReference>
<evidence type="ECO:0000313" key="1">
    <source>
        <dbReference type="EMBL" id="CAI0432726.1"/>
    </source>
</evidence>
<dbReference type="EMBL" id="CAMGYJ010000006">
    <property type="protein sequence ID" value="CAI0432726.1"/>
    <property type="molecule type" value="Genomic_DNA"/>
</dbReference>
<comment type="caution">
    <text evidence="1">The sequence shown here is derived from an EMBL/GenBank/DDBJ whole genome shotgun (WGS) entry which is preliminary data.</text>
</comment>